<proteinExistence type="predicted"/>
<feature type="compositionally biased region" description="Basic and acidic residues" evidence="1">
    <location>
        <begin position="27"/>
        <end position="44"/>
    </location>
</feature>
<protein>
    <submittedName>
        <fullName evidence="2">Uncharacterized protein</fullName>
    </submittedName>
</protein>
<evidence type="ECO:0000256" key="1">
    <source>
        <dbReference type="SAM" id="MobiDB-lite"/>
    </source>
</evidence>
<evidence type="ECO:0000313" key="2">
    <source>
        <dbReference type="EMBL" id="PWI76565.1"/>
    </source>
</evidence>
<gene>
    <name evidence="2" type="ORF">PCL_03759</name>
</gene>
<dbReference type="Proteomes" id="UP000245956">
    <property type="component" value="Unassembled WGS sequence"/>
</dbReference>
<feature type="region of interest" description="Disordered" evidence="1">
    <location>
        <begin position="174"/>
        <end position="201"/>
    </location>
</feature>
<organism evidence="2 3">
    <name type="scientific">Purpureocillium lilacinum</name>
    <name type="common">Paecilomyces lilacinus</name>
    <dbReference type="NCBI Taxonomy" id="33203"/>
    <lineage>
        <taxon>Eukaryota</taxon>
        <taxon>Fungi</taxon>
        <taxon>Dikarya</taxon>
        <taxon>Ascomycota</taxon>
        <taxon>Pezizomycotina</taxon>
        <taxon>Sordariomycetes</taxon>
        <taxon>Hypocreomycetidae</taxon>
        <taxon>Hypocreales</taxon>
        <taxon>Ophiocordycipitaceae</taxon>
        <taxon>Purpureocillium</taxon>
    </lineage>
</organism>
<sequence>MAAGNVRPGMTSHFVSIAHHIFTSERQGVREHGHGRHTDYEARQTRAVPTVRSRRGITASFPQERRTLRQFRCVVDPASAAQGFDAGESGTDCLYGPGGGTPTDKASRPASARLGVTAATAAARCEGTTGACHAYWNIPRPLLDHGRVPRQLGQRVFPPTATKTARAGIRRKCVKGTGSRPQVPRSAAPWAMTTANVGSPR</sequence>
<accession>A0A2U3EPZ7</accession>
<feature type="region of interest" description="Disordered" evidence="1">
    <location>
        <begin position="27"/>
        <end position="53"/>
    </location>
</feature>
<reference evidence="2 3" key="1">
    <citation type="journal article" date="2016" name="Front. Microbiol.">
        <title>Genome and transcriptome sequences reveal the specific parasitism of the nematophagous Purpureocillium lilacinum 36-1.</title>
        <authorList>
            <person name="Xie J."/>
            <person name="Li S."/>
            <person name="Mo C."/>
            <person name="Xiao X."/>
            <person name="Peng D."/>
            <person name="Wang G."/>
            <person name="Xiao Y."/>
        </authorList>
    </citation>
    <scope>NUCLEOTIDE SEQUENCE [LARGE SCALE GENOMIC DNA]</scope>
    <source>
        <strain evidence="2 3">36-1</strain>
    </source>
</reference>
<dbReference type="AlphaFoldDB" id="A0A2U3EPZ7"/>
<dbReference type="EMBL" id="LCWV01000001">
    <property type="protein sequence ID" value="PWI76565.1"/>
    <property type="molecule type" value="Genomic_DNA"/>
</dbReference>
<evidence type="ECO:0000313" key="3">
    <source>
        <dbReference type="Proteomes" id="UP000245956"/>
    </source>
</evidence>
<name>A0A2U3EPZ7_PURLI</name>
<comment type="caution">
    <text evidence="2">The sequence shown here is derived from an EMBL/GenBank/DDBJ whole genome shotgun (WGS) entry which is preliminary data.</text>
</comment>